<feature type="transmembrane region" description="Helical" evidence="4">
    <location>
        <begin position="266"/>
        <end position="285"/>
    </location>
</feature>
<dbReference type="Proteomes" id="UP000293671">
    <property type="component" value="Unassembled WGS sequence"/>
</dbReference>
<reference evidence="6 7" key="1">
    <citation type="submission" date="2019-02" db="EMBL/GenBank/DDBJ databases">
        <title>Genomic Encyclopedia of Type Strains, Phase IV (KMG-IV): sequencing the most valuable type-strain genomes for metagenomic binning, comparative biology and taxonomic classification.</title>
        <authorList>
            <person name="Goeker M."/>
        </authorList>
    </citation>
    <scope>NUCLEOTIDE SEQUENCE [LARGE SCALE GENOMIC DNA]</scope>
    <source>
        <strain evidence="6 7">DSM 19570</strain>
    </source>
</reference>
<keyword evidence="1 4" id="KW-0812">Transmembrane</keyword>
<dbReference type="SUPFAM" id="SSF103473">
    <property type="entry name" value="MFS general substrate transporter"/>
    <property type="match status" value="1"/>
</dbReference>
<feature type="transmembrane region" description="Helical" evidence="4">
    <location>
        <begin position="386"/>
        <end position="409"/>
    </location>
</feature>
<dbReference type="EMBL" id="SHKP01000008">
    <property type="protein sequence ID" value="RZT93808.1"/>
    <property type="molecule type" value="Genomic_DNA"/>
</dbReference>
<evidence type="ECO:0000256" key="4">
    <source>
        <dbReference type="SAM" id="Phobius"/>
    </source>
</evidence>
<accession>A0A4Q7VF10</accession>
<feature type="transmembrane region" description="Helical" evidence="4">
    <location>
        <begin position="37"/>
        <end position="56"/>
    </location>
</feature>
<evidence type="ECO:0000313" key="6">
    <source>
        <dbReference type="EMBL" id="RZT93808.1"/>
    </source>
</evidence>
<feature type="transmembrane region" description="Helical" evidence="4">
    <location>
        <begin position="297"/>
        <end position="315"/>
    </location>
</feature>
<name>A0A4Q7VF10_9BURK</name>
<feature type="transmembrane region" description="Helical" evidence="4">
    <location>
        <begin position="95"/>
        <end position="123"/>
    </location>
</feature>
<feature type="transmembrane region" description="Helical" evidence="4">
    <location>
        <begin position="356"/>
        <end position="380"/>
    </location>
</feature>
<keyword evidence="2 4" id="KW-1133">Transmembrane helix</keyword>
<dbReference type="InterPro" id="IPR011701">
    <property type="entry name" value="MFS"/>
</dbReference>
<organism evidence="6 7">
    <name type="scientific">Rivibacter subsaxonicus</name>
    <dbReference type="NCBI Taxonomy" id="457575"/>
    <lineage>
        <taxon>Bacteria</taxon>
        <taxon>Pseudomonadati</taxon>
        <taxon>Pseudomonadota</taxon>
        <taxon>Betaproteobacteria</taxon>
        <taxon>Burkholderiales</taxon>
        <taxon>Rivibacter</taxon>
    </lineage>
</organism>
<sequence length="415" mass="43737">MYPIEAKHLPSLRARHRWSGIGPNVFLLGMTSMVTDISSEMVTAVLPIYLAFALGLTPLQLGLIDGLTHAAAAAVRLGGGWLADRWRRHRELAAFGYALSAVCKLGLLAAGQAWIALAAVLALDRVGKAVRTSPRDALVSLSCEPRHVGLAFGIHRALDTAGALIGPLVAFAILALLPQAFDVVFATSFFVAVIGLAIIVLFVRNVADRDAPSTSRRASLSAAASLLRPGRFRNCLLGGFALGLVTVPDAFFYLVLQRRTDLDLHFFPLLYTATALGYLLLAVPAGRLGDRIGRGRVYLLGHGFLLAACLALFGLQSGTAAAATALLLLGAYYACTDGVLMAAASALVPAPLRATGLAVMTTATALARVAASLCFGLLWTRWGIEVAIGVFMLGLTAVMLASSMFWLSLESDPAR</sequence>
<evidence type="ECO:0000256" key="2">
    <source>
        <dbReference type="ARBA" id="ARBA00022989"/>
    </source>
</evidence>
<dbReference type="GO" id="GO:0022857">
    <property type="term" value="F:transmembrane transporter activity"/>
    <property type="evidence" value="ECO:0007669"/>
    <property type="project" value="InterPro"/>
</dbReference>
<dbReference type="OrthoDB" id="9803985at2"/>
<dbReference type="PROSITE" id="PS50850">
    <property type="entry name" value="MFS"/>
    <property type="match status" value="1"/>
</dbReference>
<feature type="transmembrane region" description="Helical" evidence="4">
    <location>
        <begin position="321"/>
        <end position="344"/>
    </location>
</feature>
<dbReference type="RefSeq" id="WP_130434281.1">
    <property type="nucleotide sequence ID" value="NZ_SHKP01000008.1"/>
</dbReference>
<dbReference type="PANTHER" id="PTHR23518">
    <property type="entry name" value="C-METHYLTRANSFERASE"/>
    <property type="match status" value="1"/>
</dbReference>
<proteinExistence type="predicted"/>
<keyword evidence="7" id="KW-1185">Reference proteome</keyword>
<keyword evidence="3 4" id="KW-0472">Membrane</keyword>
<feature type="transmembrane region" description="Helical" evidence="4">
    <location>
        <begin position="183"/>
        <end position="207"/>
    </location>
</feature>
<feature type="domain" description="Major facilitator superfamily (MFS) profile" evidence="5">
    <location>
        <begin position="24"/>
        <end position="412"/>
    </location>
</feature>
<feature type="transmembrane region" description="Helical" evidence="4">
    <location>
        <begin position="235"/>
        <end position="254"/>
    </location>
</feature>
<dbReference type="CDD" id="cd17370">
    <property type="entry name" value="MFS_MJ1317_like"/>
    <property type="match status" value="1"/>
</dbReference>
<gene>
    <name evidence="6" type="ORF">EV670_3364</name>
</gene>
<evidence type="ECO:0000256" key="1">
    <source>
        <dbReference type="ARBA" id="ARBA00022692"/>
    </source>
</evidence>
<evidence type="ECO:0000259" key="5">
    <source>
        <dbReference type="PROSITE" id="PS50850"/>
    </source>
</evidence>
<dbReference type="PANTHER" id="PTHR23518:SF2">
    <property type="entry name" value="MAJOR FACILITATOR SUPERFAMILY TRANSPORTER"/>
    <property type="match status" value="1"/>
</dbReference>
<comment type="caution">
    <text evidence="6">The sequence shown here is derived from an EMBL/GenBank/DDBJ whole genome shotgun (WGS) entry which is preliminary data.</text>
</comment>
<protein>
    <submittedName>
        <fullName evidence="6">Nitrate/nitrite transporter NarK</fullName>
    </submittedName>
</protein>
<evidence type="ECO:0000313" key="7">
    <source>
        <dbReference type="Proteomes" id="UP000293671"/>
    </source>
</evidence>
<dbReference type="AlphaFoldDB" id="A0A4Q7VF10"/>
<dbReference type="InterPro" id="IPR036259">
    <property type="entry name" value="MFS_trans_sf"/>
</dbReference>
<feature type="transmembrane region" description="Helical" evidence="4">
    <location>
        <begin position="157"/>
        <end position="177"/>
    </location>
</feature>
<dbReference type="Pfam" id="PF07690">
    <property type="entry name" value="MFS_1"/>
    <property type="match status" value="1"/>
</dbReference>
<dbReference type="InterPro" id="IPR020846">
    <property type="entry name" value="MFS_dom"/>
</dbReference>
<dbReference type="Gene3D" id="1.20.1250.20">
    <property type="entry name" value="MFS general substrate transporter like domains"/>
    <property type="match status" value="2"/>
</dbReference>
<evidence type="ECO:0000256" key="3">
    <source>
        <dbReference type="ARBA" id="ARBA00023136"/>
    </source>
</evidence>